<gene>
    <name evidence="2" type="ORF">I5L79_02195</name>
</gene>
<reference evidence="2 3" key="1">
    <citation type="submission" date="2020-11" db="EMBL/GenBank/DDBJ databases">
        <title>Hymenobacter sp.</title>
        <authorList>
            <person name="Kim M.K."/>
        </authorList>
    </citation>
    <scope>NUCLEOTIDE SEQUENCE [LARGE SCALE GENOMIC DNA]</scope>
    <source>
        <strain evidence="2 3">BT594</strain>
    </source>
</reference>
<dbReference type="SUPFAM" id="SSF52540">
    <property type="entry name" value="P-loop containing nucleoside triphosphate hydrolases"/>
    <property type="match status" value="1"/>
</dbReference>
<dbReference type="EMBL" id="JADWYK010000001">
    <property type="protein sequence ID" value="MBG8552335.1"/>
    <property type="molecule type" value="Genomic_DNA"/>
</dbReference>
<protein>
    <recommendedName>
        <fullName evidence="4">G domain-containing protein</fullName>
    </recommendedName>
</protein>
<accession>A0ABS0KWW3</accession>
<comment type="caution">
    <text evidence="2">The sequence shown here is derived from an EMBL/GenBank/DDBJ whole genome shotgun (WGS) entry which is preliminary data.</text>
</comment>
<dbReference type="Proteomes" id="UP000601099">
    <property type="component" value="Unassembled WGS sequence"/>
</dbReference>
<evidence type="ECO:0000256" key="1">
    <source>
        <dbReference type="SAM" id="MobiDB-lite"/>
    </source>
</evidence>
<evidence type="ECO:0008006" key="4">
    <source>
        <dbReference type="Google" id="ProtNLM"/>
    </source>
</evidence>
<dbReference type="InterPro" id="IPR027417">
    <property type="entry name" value="P-loop_NTPase"/>
</dbReference>
<feature type="compositionally biased region" description="Polar residues" evidence="1">
    <location>
        <begin position="1"/>
        <end position="12"/>
    </location>
</feature>
<sequence>MQSLAQALTKTPTGPLPASTPQHLTLLPGGATPAADRPRPVVPATPYELPISEERLAVISQQAIQAAVRAEQERQWHELKTAQYWWDVANPQEARRLSLADLKRTFLAAAKQHIHPNYATDHGLADVLHKLALYFADDEAFDAAGAGFSRQKGLMLVGTVGVGKSSLMRVWGQINTRQRFGVKSCNAVHAAFTDDGFAGLDVYCQPHTSGVCFDDLGTEALVGKSYGNEASAMATVLLSRYDMFQAGRIPGCATHLTTNLTWDGLKPYGDRVLDRIREMFNIIPFPPTAPSRRA</sequence>
<name>A0ABS0KWW3_9BACT</name>
<feature type="region of interest" description="Disordered" evidence="1">
    <location>
        <begin position="1"/>
        <end position="41"/>
    </location>
</feature>
<organism evidence="2 3">
    <name type="scientific">Hymenobacter guriensis</name>
    <dbReference type="NCBI Taxonomy" id="2793065"/>
    <lineage>
        <taxon>Bacteria</taxon>
        <taxon>Pseudomonadati</taxon>
        <taxon>Bacteroidota</taxon>
        <taxon>Cytophagia</taxon>
        <taxon>Cytophagales</taxon>
        <taxon>Hymenobacteraceae</taxon>
        <taxon>Hymenobacter</taxon>
    </lineage>
</organism>
<keyword evidence="3" id="KW-1185">Reference proteome</keyword>
<evidence type="ECO:0000313" key="2">
    <source>
        <dbReference type="EMBL" id="MBG8552335.1"/>
    </source>
</evidence>
<dbReference type="Gene3D" id="3.40.50.300">
    <property type="entry name" value="P-loop containing nucleotide triphosphate hydrolases"/>
    <property type="match status" value="1"/>
</dbReference>
<dbReference type="RefSeq" id="WP_196953374.1">
    <property type="nucleotide sequence ID" value="NZ_JADWYK010000001.1"/>
</dbReference>
<proteinExistence type="predicted"/>
<evidence type="ECO:0000313" key="3">
    <source>
        <dbReference type="Proteomes" id="UP000601099"/>
    </source>
</evidence>